<dbReference type="InterPro" id="IPR002938">
    <property type="entry name" value="FAD-bd"/>
</dbReference>
<evidence type="ECO:0000313" key="3">
    <source>
        <dbReference type="EMBL" id="STY17842.1"/>
    </source>
</evidence>
<dbReference type="RefSeq" id="WP_058473327.1">
    <property type="nucleotide sequence ID" value="NZ_CAAAIL010000005.1"/>
</dbReference>
<dbReference type="PANTHER" id="PTHR46865:SF2">
    <property type="entry name" value="MONOOXYGENASE"/>
    <property type="match status" value="1"/>
</dbReference>
<keyword evidence="4" id="KW-1185">Reference proteome</keyword>
<dbReference type="PANTHER" id="PTHR46865">
    <property type="entry name" value="OXIDOREDUCTASE-RELATED"/>
    <property type="match status" value="1"/>
</dbReference>
<dbReference type="STRING" id="45072.Lqua_1139"/>
<dbReference type="GO" id="GO:0043731">
    <property type="term" value="F:6-hydroxynicotinate 3-monooxygenase activity"/>
    <property type="evidence" value="ECO:0007669"/>
    <property type="project" value="UniProtKB-EC"/>
</dbReference>
<evidence type="ECO:0000259" key="1">
    <source>
        <dbReference type="Pfam" id="PF01494"/>
    </source>
</evidence>
<dbReference type="EMBL" id="LNYR01000012">
    <property type="protein sequence ID" value="KTD50912.1"/>
    <property type="molecule type" value="Genomic_DNA"/>
</dbReference>
<evidence type="ECO:0000313" key="5">
    <source>
        <dbReference type="Proteomes" id="UP000254230"/>
    </source>
</evidence>
<dbReference type="AlphaFoldDB" id="A0A378KTG6"/>
<dbReference type="OrthoDB" id="5499180at2"/>
<dbReference type="Proteomes" id="UP000254230">
    <property type="component" value="Unassembled WGS sequence"/>
</dbReference>
<dbReference type="EC" id="1.14.13.114" evidence="3"/>
<evidence type="ECO:0000313" key="4">
    <source>
        <dbReference type="Proteomes" id="UP000054639"/>
    </source>
</evidence>
<protein>
    <submittedName>
        <fullName evidence="3">Oxidoreductase</fullName>
        <ecNumber evidence="3">1.14.13.114</ecNumber>
    </submittedName>
</protein>
<reference evidence="2 4" key="1">
    <citation type="submission" date="2015-11" db="EMBL/GenBank/DDBJ databases">
        <title>Genomic analysis of 38 Legionella species identifies large and diverse effector repertoires.</title>
        <authorList>
            <person name="Burstein D."/>
            <person name="Amaro F."/>
            <person name="Zusman T."/>
            <person name="Lifshitz Z."/>
            <person name="Cohen O."/>
            <person name="Gilbert J.A."/>
            <person name="Pupko T."/>
            <person name="Shuman H.A."/>
            <person name="Segal G."/>
        </authorList>
    </citation>
    <scope>NUCLEOTIDE SEQUENCE [LARGE SCALE GENOMIC DNA]</scope>
    <source>
        <strain evidence="2 4">ATCC 49507</strain>
    </source>
</reference>
<gene>
    <name evidence="2" type="ORF">Lqua_1139</name>
    <name evidence="3" type="ORF">NCTC12376_01657</name>
</gene>
<sequence length="405" mass="45897">MLTNPLKNTRILISGASIAGPALAYWLQRYGFTVTVIEQSQQLRTGGYKVDTRGKCIDVLKAMGLYEQVKKCHVHTKSAIFVDDEGNTVMEMPASELGMREKDDVELLRGDLSNLLYEASRHTCDYILGDSIKSINQTDDEIEVQFVHGQSRTFDLLVGADGIHSNVRRQIFGDEQKFLYDLGHYYYGIYSVENYLDFANEEVFYSKNNMQINMSFTNKQDAFKVIYLFQDTQLIFNYRDVEQHKATLNKHYQHGKWETPALLKAMDSASDFYFDAVRQVRMQSWSKGRVVLVGDAAYSPALTSGQGSSIAIVGAYVLAGELFAAGGNYEIAFGSYQQLMSNYVKLNQDLGEAVMQFILPKSKSRISGWINKLSSWVLPKDYAIKKLRQQFLMASNGIKLKDYAI</sequence>
<dbReference type="EMBL" id="UGOW01000001">
    <property type="protein sequence ID" value="STY17842.1"/>
    <property type="molecule type" value="Genomic_DNA"/>
</dbReference>
<dbReference type="Gene3D" id="3.50.50.60">
    <property type="entry name" value="FAD/NAD(P)-binding domain"/>
    <property type="match status" value="1"/>
</dbReference>
<organism evidence="3 5">
    <name type="scientific">Legionella quateirensis</name>
    <dbReference type="NCBI Taxonomy" id="45072"/>
    <lineage>
        <taxon>Bacteria</taxon>
        <taxon>Pseudomonadati</taxon>
        <taxon>Pseudomonadota</taxon>
        <taxon>Gammaproteobacteria</taxon>
        <taxon>Legionellales</taxon>
        <taxon>Legionellaceae</taxon>
        <taxon>Legionella</taxon>
    </lineage>
</organism>
<accession>A0A378KTG6</accession>
<name>A0A378KTG6_9GAMM</name>
<dbReference type="Gene3D" id="3.30.9.10">
    <property type="entry name" value="D-Amino Acid Oxidase, subunit A, domain 2"/>
    <property type="match status" value="1"/>
</dbReference>
<dbReference type="InterPro" id="IPR036188">
    <property type="entry name" value="FAD/NAD-bd_sf"/>
</dbReference>
<keyword evidence="3" id="KW-0560">Oxidoreductase</keyword>
<feature type="domain" description="FAD-binding" evidence="1">
    <location>
        <begin position="9"/>
        <end position="324"/>
    </location>
</feature>
<dbReference type="InterPro" id="IPR051704">
    <property type="entry name" value="FAD_aromatic-hydroxylase"/>
</dbReference>
<reference evidence="3 5" key="2">
    <citation type="submission" date="2018-06" db="EMBL/GenBank/DDBJ databases">
        <authorList>
            <consortium name="Pathogen Informatics"/>
            <person name="Doyle S."/>
        </authorList>
    </citation>
    <scope>NUCLEOTIDE SEQUENCE [LARGE SCALE GENOMIC DNA]</scope>
    <source>
        <strain evidence="3 5">NCTC12376</strain>
    </source>
</reference>
<dbReference type="PRINTS" id="PR00420">
    <property type="entry name" value="RNGMNOXGNASE"/>
</dbReference>
<dbReference type="Proteomes" id="UP000054639">
    <property type="component" value="Unassembled WGS sequence"/>
</dbReference>
<dbReference type="Pfam" id="PF01494">
    <property type="entry name" value="FAD_binding_3"/>
    <property type="match status" value="1"/>
</dbReference>
<proteinExistence type="predicted"/>
<dbReference type="GO" id="GO:0071949">
    <property type="term" value="F:FAD binding"/>
    <property type="evidence" value="ECO:0007669"/>
    <property type="project" value="InterPro"/>
</dbReference>
<dbReference type="SUPFAM" id="SSF51905">
    <property type="entry name" value="FAD/NAD(P)-binding domain"/>
    <property type="match status" value="1"/>
</dbReference>
<evidence type="ECO:0000313" key="2">
    <source>
        <dbReference type="EMBL" id="KTD50912.1"/>
    </source>
</evidence>